<reference evidence="1 3" key="1">
    <citation type="journal article" date="2015" name="Science">
        <title>Genetic determinants of in vivo fitness and diet responsiveness in multiple human gut Bacteroides.</title>
        <authorList>
            <person name="Wu M."/>
            <person name="McNulty N.P."/>
            <person name="Rodionov D.A."/>
            <person name="Khoroshkin M.S."/>
            <person name="Griffin N.W."/>
            <person name="Cheng J."/>
            <person name="Latreille P."/>
            <person name="Kerstetter R.A."/>
            <person name="Terrapon N."/>
            <person name="Henrissat B."/>
            <person name="Osterman A.L."/>
            <person name="Gordon J.I."/>
        </authorList>
    </citation>
    <scope>NUCLEOTIDE SEQUENCE [LARGE SCALE GENOMIC DNA]</scope>
    <source>
        <strain evidence="1 3">WH2</strain>
    </source>
</reference>
<dbReference type="PATRIC" id="fig|246787.4.peg.4878"/>
<accession>A0A0P0GWU1</accession>
<dbReference type="Proteomes" id="UP000061809">
    <property type="component" value="Chromosome"/>
</dbReference>
<dbReference type="EMBL" id="CP012801">
    <property type="protein sequence ID" value="ALJ61943.1"/>
    <property type="molecule type" value="Genomic_DNA"/>
</dbReference>
<gene>
    <name evidence="1" type="ORF">BcellWH2_04722</name>
    <name evidence="2" type="ORF">BcellWH2_04730</name>
</gene>
<dbReference type="EMBL" id="CP012801">
    <property type="protein sequence ID" value="ALJ61935.1"/>
    <property type="molecule type" value="Genomic_DNA"/>
</dbReference>
<dbReference type="RefSeq" id="WP_004316062.1">
    <property type="nucleotide sequence ID" value="NZ_CP012801.1"/>
</dbReference>
<dbReference type="AlphaFoldDB" id="A0A0P0GWU1"/>
<sequence>MRNEILQLKDLGRMPNESINDPDSIDELINAYDTLLEQIQLPISFDEAMVLVQIFPENAFYDLQWSLLRLVESVSVDDDRYIQLINSCPSQEWRDTLNARYANNKNAQEVK</sequence>
<protein>
    <submittedName>
        <fullName evidence="1">Uncharacterized protein</fullName>
    </submittedName>
</protein>
<dbReference type="KEGG" id="bcel:BcellWH2_04722"/>
<evidence type="ECO:0000313" key="2">
    <source>
        <dbReference type="EMBL" id="ALJ61943.1"/>
    </source>
</evidence>
<proteinExistence type="predicted"/>
<evidence type="ECO:0000313" key="1">
    <source>
        <dbReference type="EMBL" id="ALJ61935.1"/>
    </source>
</evidence>
<organism evidence="1 3">
    <name type="scientific">Bacteroides cellulosilyticus</name>
    <dbReference type="NCBI Taxonomy" id="246787"/>
    <lineage>
        <taxon>Bacteria</taxon>
        <taxon>Pseudomonadati</taxon>
        <taxon>Bacteroidota</taxon>
        <taxon>Bacteroidia</taxon>
        <taxon>Bacteroidales</taxon>
        <taxon>Bacteroidaceae</taxon>
        <taxon>Bacteroides</taxon>
    </lineage>
</organism>
<dbReference type="KEGG" id="bcel:BcellWH2_04730"/>
<name>A0A0P0GWU1_9BACE</name>
<evidence type="ECO:0000313" key="3">
    <source>
        <dbReference type="Proteomes" id="UP000061809"/>
    </source>
</evidence>